<dbReference type="OrthoDB" id="1495225at2"/>
<reference evidence="2" key="1">
    <citation type="submission" date="2011-11" db="EMBL/GenBank/DDBJ databases">
        <title>Complete sequence of Desulfosporosinus orientis DSM 765.</title>
        <authorList>
            <person name="Lucas S."/>
            <person name="Han J."/>
            <person name="Lapidus A."/>
            <person name="Cheng J.-F."/>
            <person name="Goodwin L."/>
            <person name="Pitluck S."/>
            <person name="Peters L."/>
            <person name="Ovchinnikova G."/>
            <person name="Teshima H."/>
            <person name="Detter J.C."/>
            <person name="Han C."/>
            <person name="Tapia R."/>
            <person name="Land M."/>
            <person name="Hauser L."/>
            <person name="Kyrpides N."/>
            <person name="Ivanova N."/>
            <person name="Pagani I."/>
            <person name="Pester M."/>
            <person name="Spring S."/>
            <person name="Ollivier B."/>
            <person name="Rattei T."/>
            <person name="Klenk H.-P."/>
            <person name="Wagner M."/>
            <person name="Loy A."/>
            <person name="Woyke T."/>
        </authorList>
    </citation>
    <scope>NUCLEOTIDE SEQUENCE [LARGE SCALE GENOMIC DNA]</scope>
    <source>
        <strain evidence="2">ATCC 19365 / DSM 765 / NCIMB 8382 / VKM B-1628</strain>
    </source>
</reference>
<dbReference type="STRING" id="768706.Desor_5104"/>
<organism evidence="1 2">
    <name type="scientific">Desulfosporosinus orientis (strain ATCC 19365 / DSM 765 / NCIMB 8382 / VKM B-1628 / Singapore I)</name>
    <name type="common">Desulfotomaculum orientis</name>
    <dbReference type="NCBI Taxonomy" id="768706"/>
    <lineage>
        <taxon>Bacteria</taxon>
        <taxon>Bacillati</taxon>
        <taxon>Bacillota</taxon>
        <taxon>Clostridia</taxon>
        <taxon>Eubacteriales</taxon>
        <taxon>Desulfitobacteriaceae</taxon>
        <taxon>Desulfosporosinus</taxon>
    </lineage>
</organism>
<accession>G7WJQ8</accession>
<keyword evidence="2" id="KW-1185">Reference proteome</keyword>
<reference evidence="1 2" key="2">
    <citation type="journal article" date="2012" name="J. Bacteriol.">
        <title>Complete genome sequences of Desulfosporosinus orientis DSM765T, Desulfosporosinus youngiae DSM17734T, Desulfosporosinus meridiei DSM13257T, and Desulfosporosinus acidiphilus DSM22704T.</title>
        <authorList>
            <person name="Pester M."/>
            <person name="Brambilla E."/>
            <person name="Alazard D."/>
            <person name="Rattei T."/>
            <person name="Weinmaier T."/>
            <person name="Han J."/>
            <person name="Lucas S."/>
            <person name="Lapidus A."/>
            <person name="Cheng J.F."/>
            <person name="Goodwin L."/>
            <person name="Pitluck S."/>
            <person name="Peters L."/>
            <person name="Ovchinnikova G."/>
            <person name="Teshima H."/>
            <person name="Detter J.C."/>
            <person name="Han C.S."/>
            <person name="Tapia R."/>
            <person name="Land M.L."/>
            <person name="Hauser L."/>
            <person name="Kyrpides N.C."/>
            <person name="Ivanova N.N."/>
            <person name="Pagani I."/>
            <person name="Huntmann M."/>
            <person name="Wei C.L."/>
            <person name="Davenport K.W."/>
            <person name="Daligault H."/>
            <person name="Chain P.S."/>
            <person name="Chen A."/>
            <person name="Mavromatis K."/>
            <person name="Markowitz V."/>
            <person name="Szeto E."/>
            <person name="Mikhailova N."/>
            <person name="Pati A."/>
            <person name="Wagner M."/>
            <person name="Woyke T."/>
            <person name="Ollivier B."/>
            <person name="Klenk H.P."/>
            <person name="Spring S."/>
            <person name="Loy A."/>
        </authorList>
    </citation>
    <scope>NUCLEOTIDE SEQUENCE [LARGE SCALE GENOMIC DNA]</scope>
    <source>
        <strain evidence="2">ATCC 19365 / DSM 765 / NCIMB 8382 / VKM B-1628</strain>
    </source>
</reference>
<sequence length="101" mass="11731">MNIKQSYINFDFDMTFIRKNDDIKSVNFDGEIALIDIHNGAYYYMDSIGSIIWEKIQSPSSVIQIASQLISQYDVDIETCKNHVYDFIVELIDRDLVSILI</sequence>
<dbReference type="InterPro" id="IPR041881">
    <property type="entry name" value="PqqD_sf"/>
</dbReference>
<gene>
    <name evidence="1" type="ordered locus">Desor_5104</name>
</gene>
<dbReference type="Proteomes" id="UP000006346">
    <property type="component" value="Chromosome"/>
</dbReference>
<dbReference type="RefSeq" id="WP_014187299.1">
    <property type="nucleotide sequence ID" value="NC_016584.1"/>
</dbReference>
<dbReference type="EMBL" id="CP003108">
    <property type="protein sequence ID" value="AET70495.1"/>
    <property type="molecule type" value="Genomic_DNA"/>
</dbReference>
<protein>
    <submittedName>
        <fullName evidence="1">Coenzyme PQQ synthesis protein D (PqqD)</fullName>
    </submittedName>
</protein>
<dbReference type="HOGENOM" id="CLU_159325_2_0_9"/>
<dbReference type="Pfam" id="PF05402">
    <property type="entry name" value="PqqD"/>
    <property type="match status" value="1"/>
</dbReference>
<evidence type="ECO:0000313" key="2">
    <source>
        <dbReference type="Proteomes" id="UP000006346"/>
    </source>
</evidence>
<dbReference type="eggNOG" id="ENOG5033BC0">
    <property type="taxonomic scope" value="Bacteria"/>
</dbReference>
<evidence type="ECO:0000313" key="1">
    <source>
        <dbReference type="EMBL" id="AET70495.1"/>
    </source>
</evidence>
<name>G7WJQ8_DESOD</name>
<dbReference type="KEGG" id="dor:Desor_5104"/>
<dbReference type="AlphaFoldDB" id="G7WJQ8"/>
<dbReference type="InterPro" id="IPR008792">
    <property type="entry name" value="PQQD"/>
</dbReference>
<dbReference type="Gene3D" id="1.10.10.1150">
    <property type="entry name" value="Coenzyme PQQ synthesis protein D (PqqD)"/>
    <property type="match status" value="1"/>
</dbReference>
<proteinExistence type="predicted"/>